<dbReference type="EMBL" id="AJWJ01000191">
    <property type="protein sequence ID" value="KAF2073649.1"/>
    <property type="molecule type" value="Genomic_DNA"/>
</dbReference>
<evidence type="ECO:0000256" key="3">
    <source>
        <dbReference type="ARBA" id="ARBA00022525"/>
    </source>
</evidence>
<evidence type="ECO:0000256" key="2">
    <source>
        <dbReference type="ARBA" id="ARBA00007835"/>
    </source>
</evidence>
<dbReference type="EC" id="3.1.1.-" evidence="9"/>
<comment type="subcellular location">
    <subcellularLocation>
        <location evidence="1">Secreted</location>
    </subcellularLocation>
</comment>
<dbReference type="AlphaFoldDB" id="A0A8J4V774"/>
<feature type="chain" id="PRO_5035337124" description="Phospholipase B-like" evidence="9">
    <location>
        <begin position="23"/>
        <end position="565"/>
    </location>
</feature>
<evidence type="ECO:0000256" key="7">
    <source>
        <dbReference type="ARBA" id="ARBA00023098"/>
    </source>
</evidence>
<dbReference type="GO" id="GO:0009395">
    <property type="term" value="P:phospholipid catabolic process"/>
    <property type="evidence" value="ECO:0007669"/>
    <property type="project" value="TreeGrafter"/>
</dbReference>
<gene>
    <name evidence="10" type="ORF">CYY_005034</name>
</gene>
<dbReference type="InterPro" id="IPR007000">
    <property type="entry name" value="PLipase_B-like"/>
</dbReference>
<evidence type="ECO:0000256" key="4">
    <source>
        <dbReference type="ARBA" id="ARBA00022729"/>
    </source>
</evidence>
<dbReference type="PANTHER" id="PTHR12370">
    <property type="entry name" value="PHOSPHOLIPASE B-RELATED"/>
    <property type="match status" value="1"/>
</dbReference>
<accession>A0A8J4V774</accession>
<evidence type="ECO:0000313" key="10">
    <source>
        <dbReference type="EMBL" id="KAF2073649.1"/>
    </source>
</evidence>
<comment type="function">
    <text evidence="9">Putative phospholipase.</text>
</comment>
<name>A0A8J4V774_9MYCE</name>
<keyword evidence="3" id="KW-0964">Secreted</keyword>
<sequence>MKTIYSLLVLLLVICYSTIVSSQKILSEEEIFGSSSNSNSAESNIQWYSITSDFQVLEGKVSNAIGYGYFKDEMSKDGWGKLMIEMTQPNYYAAGFLEGYLTNSYIYNFSVNYFTNYMNSTDPTLIPEPLVDFALANYAWMQSEFTNSSDPYSVAVNNVLNQFQGLVKGYQIAADSDKQLNELQLLLINFIGDLGDVVGYLEYMNSTKHTTTDLTLKELETIFATKGRCSALIRLKPDNSELYASHTTWGSYFTMLRIYKKLIIPDPMVANSQVFYSSYPGILTSDDDFSILQPSNLAIIETTNDILIPSLYSKVTYQSLLYWVRSVVANRLSNTGAEWVNNYVQYQSGTYNNQWQVIDYKLFKPSQPIVPNTLWIVETAPGYYQSQDVSQYLSSASFWASYNRPFFVEIQQLMGYTYYEQLYGNILSYDMNPRAMIFKRDQDNVNSLEGMQAIMTYNQYQTDPYSQGYPGNAIAARFDIESSATPPKPDSWFYLGIHGGIDSKIISYQLLNAGLQVAYSGPTHASSQTPPFTWIGTQWENVTRNGIPETFDFDWVVIDLPTSSS</sequence>
<evidence type="ECO:0000256" key="5">
    <source>
        <dbReference type="ARBA" id="ARBA00022801"/>
    </source>
</evidence>
<keyword evidence="6 9" id="KW-0442">Lipid degradation</keyword>
<evidence type="ECO:0000313" key="11">
    <source>
        <dbReference type="Proteomes" id="UP000695562"/>
    </source>
</evidence>
<protein>
    <recommendedName>
        <fullName evidence="9">Phospholipase B-like</fullName>
        <ecNumber evidence="9">3.1.1.-</ecNumber>
    </recommendedName>
</protein>
<dbReference type="GO" id="GO:0005576">
    <property type="term" value="C:extracellular region"/>
    <property type="evidence" value="ECO:0007669"/>
    <property type="project" value="UniProtKB-SubCell"/>
</dbReference>
<feature type="signal peptide" evidence="9">
    <location>
        <begin position="1"/>
        <end position="22"/>
    </location>
</feature>
<keyword evidence="11" id="KW-1185">Reference proteome</keyword>
<dbReference type="PANTHER" id="PTHR12370:SF2">
    <property type="entry name" value="PHOSPHOLIPASE B-LIKE PROTEIN F"/>
    <property type="match status" value="1"/>
</dbReference>
<organism evidence="10 11">
    <name type="scientific">Polysphondylium violaceum</name>
    <dbReference type="NCBI Taxonomy" id="133409"/>
    <lineage>
        <taxon>Eukaryota</taxon>
        <taxon>Amoebozoa</taxon>
        <taxon>Evosea</taxon>
        <taxon>Eumycetozoa</taxon>
        <taxon>Dictyostelia</taxon>
        <taxon>Dictyosteliales</taxon>
        <taxon>Dictyosteliaceae</taxon>
        <taxon>Polysphondylium</taxon>
    </lineage>
</organism>
<evidence type="ECO:0000256" key="6">
    <source>
        <dbReference type="ARBA" id="ARBA00022963"/>
    </source>
</evidence>
<proteinExistence type="inferred from homology"/>
<dbReference type="Pfam" id="PF04916">
    <property type="entry name" value="Phospholip_B"/>
    <property type="match status" value="1"/>
</dbReference>
<keyword evidence="8" id="KW-0325">Glycoprotein</keyword>
<evidence type="ECO:0000256" key="1">
    <source>
        <dbReference type="ARBA" id="ARBA00004613"/>
    </source>
</evidence>
<dbReference type="GO" id="GO:0004620">
    <property type="term" value="F:phospholipase activity"/>
    <property type="evidence" value="ECO:0007669"/>
    <property type="project" value="InterPro"/>
</dbReference>
<keyword evidence="4 9" id="KW-0732">Signal</keyword>
<evidence type="ECO:0000256" key="8">
    <source>
        <dbReference type="ARBA" id="ARBA00023180"/>
    </source>
</evidence>
<dbReference type="OrthoDB" id="443524at2759"/>
<keyword evidence="7 9" id="KW-0443">Lipid metabolism</keyword>
<evidence type="ECO:0000256" key="9">
    <source>
        <dbReference type="RuleBase" id="RU364138"/>
    </source>
</evidence>
<dbReference type="Proteomes" id="UP000695562">
    <property type="component" value="Unassembled WGS sequence"/>
</dbReference>
<comment type="similarity">
    <text evidence="2 9">Belongs to the phospholipase B-like family.</text>
</comment>
<comment type="caution">
    <text evidence="10">The sequence shown here is derived from an EMBL/GenBank/DDBJ whole genome shotgun (WGS) entry which is preliminary data.</text>
</comment>
<reference evidence="10" key="1">
    <citation type="submission" date="2020-01" db="EMBL/GenBank/DDBJ databases">
        <title>Development of genomics and gene disruption for Polysphondylium violaceum indicates a role for the polyketide synthase stlB in stalk morphogenesis.</title>
        <authorList>
            <person name="Narita B."/>
            <person name="Kawabe Y."/>
            <person name="Kin K."/>
            <person name="Saito T."/>
            <person name="Gibbs R."/>
            <person name="Kuspa A."/>
            <person name="Muzny D."/>
            <person name="Queller D."/>
            <person name="Richards S."/>
            <person name="Strassman J."/>
            <person name="Sucgang R."/>
            <person name="Worley K."/>
            <person name="Schaap P."/>
        </authorList>
    </citation>
    <scope>NUCLEOTIDE SEQUENCE</scope>
    <source>
        <strain evidence="10">QSvi11</strain>
    </source>
</reference>
<dbReference type="Gene3D" id="3.60.60.30">
    <property type="match status" value="1"/>
</dbReference>
<keyword evidence="5 9" id="KW-0378">Hydrolase</keyword>